<feature type="domain" description="CshA" evidence="3">
    <location>
        <begin position="330"/>
        <end position="407"/>
    </location>
</feature>
<dbReference type="Pfam" id="PF19076">
    <property type="entry name" value="CshA_repeat"/>
    <property type="match status" value="4"/>
</dbReference>
<feature type="domain" description="CshA" evidence="3">
    <location>
        <begin position="438"/>
        <end position="545"/>
    </location>
</feature>
<dbReference type="AlphaFoldDB" id="A0A6J7EMM7"/>
<reference evidence="4" key="1">
    <citation type="submission" date="2020-05" db="EMBL/GenBank/DDBJ databases">
        <authorList>
            <person name="Chiriac C."/>
            <person name="Salcher M."/>
            <person name="Ghai R."/>
            <person name="Kavagutti S V."/>
        </authorList>
    </citation>
    <scope>NUCLEOTIDE SEQUENCE</scope>
</reference>
<feature type="domain" description="CshA" evidence="3">
    <location>
        <begin position="14"/>
        <end position="70"/>
    </location>
</feature>
<dbReference type="NCBIfam" id="TIGR04225">
    <property type="entry name" value="CshA_fibril_rpt"/>
    <property type="match status" value="3"/>
</dbReference>
<keyword evidence="2" id="KW-0472">Membrane</keyword>
<feature type="transmembrane region" description="Helical" evidence="2">
    <location>
        <begin position="583"/>
        <end position="604"/>
    </location>
</feature>
<evidence type="ECO:0000313" key="4">
    <source>
        <dbReference type="EMBL" id="CAB4880783.1"/>
    </source>
</evidence>
<evidence type="ECO:0000256" key="1">
    <source>
        <dbReference type="SAM" id="MobiDB-lite"/>
    </source>
</evidence>
<dbReference type="EMBL" id="CAFBLT010000002">
    <property type="protein sequence ID" value="CAB4880783.1"/>
    <property type="molecule type" value="Genomic_DNA"/>
</dbReference>
<sequence length="613" mass="61427">MKLCVTGTAAASCTGTTLTIANQGTYSVNTTTGVVTFTPLSTFTGTATPIEYVVADALGQSATSTITPTVTAPAPPTATGQSKVVASMGSGAFSAITGPGGLATPGTAAIASVALCDVNQSVPNCSATSVITTDGVYTLDTTTGVVSYTNTDGTAGTKTGVVYQVKDAFGQSASATLVPIVPPLPVANPVFSAGAQGVVQTLSPLGYVAPGLPADPIVSSSLKLCSASETPKNCTSTTVTNADGTFAIQPDGTVTFTPSDPNFSGAVTPVPYVIADSLGQKASSTLNIVVLPPPAPMAMTMKGTSAFRQSVTLSPLMSSSPGTAPAPITSGTQTITTGTPTIDPTSIKLCTQSQAAPNCTATTVTTVDGTYVLDPATGQVVFTPNPGFTGTVTAPVTYQVSNTYTQTTVDTGPATPTTTTVTLHQTVTALLMPTINPPVPPTAQPDTSTGLQGAIQIIKVLANDAASTGLTLQASSIRLCGSSETVPNCTLTTLVTVDGTYVANTDGTVTFTPRAEFLGTVTAPPTYIVTDSLGQKTSSTITPSVTPAPAHVDPPLSTTLSDPAPVTPVHLAMLAATGSNINWMAYAVMLSFSIGGALLVGAAAKRKHRSSKN</sequence>
<gene>
    <name evidence="4" type="ORF">UFOPK3427_01448</name>
    <name evidence="5" type="ORF">UFOPK4112_01831</name>
</gene>
<evidence type="ECO:0000259" key="3">
    <source>
        <dbReference type="Pfam" id="PF19076"/>
    </source>
</evidence>
<feature type="region of interest" description="Disordered" evidence="1">
    <location>
        <begin position="316"/>
        <end position="338"/>
    </location>
</feature>
<feature type="compositionally biased region" description="Low complexity" evidence="1">
    <location>
        <begin position="328"/>
        <end position="338"/>
    </location>
</feature>
<keyword evidence="2" id="KW-0812">Transmembrane</keyword>
<keyword evidence="2" id="KW-1133">Transmembrane helix</keyword>
<dbReference type="EMBL" id="CAFBPM010000033">
    <property type="protein sequence ID" value="CAB5032464.1"/>
    <property type="molecule type" value="Genomic_DNA"/>
</dbReference>
<dbReference type="InterPro" id="IPR026395">
    <property type="entry name" value="CshA_fibril"/>
</dbReference>
<evidence type="ECO:0000256" key="2">
    <source>
        <dbReference type="SAM" id="Phobius"/>
    </source>
</evidence>
<accession>A0A6J7EMM7</accession>
<organism evidence="4">
    <name type="scientific">freshwater metagenome</name>
    <dbReference type="NCBI Taxonomy" id="449393"/>
    <lineage>
        <taxon>unclassified sequences</taxon>
        <taxon>metagenomes</taxon>
        <taxon>ecological metagenomes</taxon>
    </lineage>
</organism>
<feature type="domain" description="CshA" evidence="3">
    <location>
        <begin position="185"/>
        <end position="287"/>
    </location>
</feature>
<evidence type="ECO:0000313" key="5">
    <source>
        <dbReference type="EMBL" id="CAB5032464.1"/>
    </source>
</evidence>
<name>A0A6J7EMM7_9ZZZZ</name>
<protein>
    <submittedName>
        <fullName evidence="4">Unannotated protein</fullName>
    </submittedName>
</protein>
<proteinExistence type="predicted"/>